<keyword evidence="11" id="KW-1185">Reference proteome</keyword>
<dbReference type="GO" id="GO:0003723">
    <property type="term" value="F:RNA binding"/>
    <property type="evidence" value="ECO:0007669"/>
    <property type="project" value="TreeGrafter"/>
</dbReference>
<keyword evidence="3" id="KW-0347">Helicase</keyword>
<accession>A0A250XG66</accession>
<dbReference type="InterPro" id="IPR027417">
    <property type="entry name" value="P-loop_NTPase"/>
</dbReference>
<feature type="compositionally biased region" description="Low complexity" evidence="6">
    <location>
        <begin position="283"/>
        <end position="298"/>
    </location>
</feature>
<dbReference type="Proteomes" id="UP000232323">
    <property type="component" value="Unassembled WGS sequence"/>
</dbReference>
<feature type="domain" description="Helicase C-terminal" evidence="8">
    <location>
        <begin position="368"/>
        <end position="515"/>
    </location>
</feature>
<dbReference type="InterPro" id="IPR044742">
    <property type="entry name" value="DEAD/DEAH_RhlB"/>
</dbReference>
<dbReference type="InterPro" id="IPR050547">
    <property type="entry name" value="DEAD_box_RNA_helicases"/>
</dbReference>
<evidence type="ECO:0000256" key="4">
    <source>
        <dbReference type="ARBA" id="ARBA00022840"/>
    </source>
</evidence>
<evidence type="ECO:0000259" key="8">
    <source>
        <dbReference type="PROSITE" id="PS51194"/>
    </source>
</evidence>
<dbReference type="EMBL" id="BEGY01000074">
    <property type="protein sequence ID" value="GAX82026.1"/>
    <property type="molecule type" value="Genomic_DNA"/>
</dbReference>
<dbReference type="InterPro" id="IPR011545">
    <property type="entry name" value="DEAD/DEAH_box_helicase_dom"/>
</dbReference>
<evidence type="ECO:0000259" key="9">
    <source>
        <dbReference type="PROSITE" id="PS51195"/>
    </source>
</evidence>
<reference evidence="10 11" key="1">
    <citation type="submission" date="2017-08" db="EMBL/GenBank/DDBJ databases">
        <title>Acidophilic green algal genome provides insights into adaptation to an acidic environment.</title>
        <authorList>
            <person name="Hirooka S."/>
            <person name="Hirose Y."/>
            <person name="Kanesaki Y."/>
            <person name="Higuchi S."/>
            <person name="Fujiwara T."/>
            <person name="Onuma R."/>
            <person name="Era A."/>
            <person name="Ohbayashi R."/>
            <person name="Uzuka A."/>
            <person name="Nozaki H."/>
            <person name="Yoshikawa H."/>
            <person name="Miyagishima S.Y."/>
        </authorList>
    </citation>
    <scope>NUCLEOTIDE SEQUENCE [LARGE SCALE GENOMIC DNA]</scope>
    <source>
        <strain evidence="10 11">NIES-2499</strain>
    </source>
</reference>
<feature type="compositionally biased region" description="Basic and acidic residues" evidence="6">
    <location>
        <begin position="547"/>
        <end position="560"/>
    </location>
</feature>
<dbReference type="Gene3D" id="3.40.50.300">
    <property type="entry name" value="P-loop containing nucleotide triphosphate hydrolases"/>
    <property type="match status" value="2"/>
</dbReference>
<name>A0A250XG66_9CHLO</name>
<feature type="domain" description="DEAD-box RNA helicase Q" evidence="9">
    <location>
        <begin position="31"/>
        <end position="59"/>
    </location>
</feature>
<evidence type="ECO:0008006" key="12">
    <source>
        <dbReference type="Google" id="ProtNLM"/>
    </source>
</evidence>
<keyword evidence="4" id="KW-0067">ATP-binding</keyword>
<dbReference type="PANTHER" id="PTHR47963">
    <property type="entry name" value="DEAD-BOX ATP-DEPENDENT RNA HELICASE 47, MITOCHONDRIAL"/>
    <property type="match status" value="1"/>
</dbReference>
<dbReference type="InterPro" id="IPR001650">
    <property type="entry name" value="Helicase_C-like"/>
</dbReference>
<evidence type="ECO:0000256" key="1">
    <source>
        <dbReference type="ARBA" id="ARBA00022741"/>
    </source>
</evidence>
<dbReference type="OrthoDB" id="10256233at2759"/>
<feature type="short sequence motif" description="Q motif" evidence="5">
    <location>
        <begin position="31"/>
        <end position="59"/>
    </location>
</feature>
<dbReference type="CDD" id="cd18787">
    <property type="entry name" value="SF2_C_DEAD"/>
    <property type="match status" value="1"/>
</dbReference>
<evidence type="ECO:0000259" key="7">
    <source>
        <dbReference type="PROSITE" id="PS51192"/>
    </source>
</evidence>
<dbReference type="STRING" id="1157962.A0A250XG66"/>
<feature type="compositionally biased region" description="Polar residues" evidence="6">
    <location>
        <begin position="305"/>
        <end position="322"/>
    </location>
</feature>
<evidence type="ECO:0000313" key="11">
    <source>
        <dbReference type="Proteomes" id="UP000232323"/>
    </source>
</evidence>
<dbReference type="PROSITE" id="PS51195">
    <property type="entry name" value="Q_MOTIF"/>
    <property type="match status" value="1"/>
</dbReference>
<feature type="domain" description="Helicase ATP-binding" evidence="7">
    <location>
        <begin position="62"/>
        <end position="252"/>
    </location>
</feature>
<dbReference type="GO" id="GO:0003724">
    <property type="term" value="F:RNA helicase activity"/>
    <property type="evidence" value="ECO:0007669"/>
    <property type="project" value="InterPro"/>
</dbReference>
<dbReference type="InterPro" id="IPR014001">
    <property type="entry name" value="Helicase_ATP-bd"/>
</dbReference>
<dbReference type="PANTHER" id="PTHR47963:SF3">
    <property type="entry name" value="DEAD-BOX ATP-DEPENDENT RNA HELICASE 47, MITOCHONDRIAL"/>
    <property type="match status" value="1"/>
</dbReference>
<organism evidence="10 11">
    <name type="scientific">Chlamydomonas eustigma</name>
    <dbReference type="NCBI Taxonomy" id="1157962"/>
    <lineage>
        <taxon>Eukaryota</taxon>
        <taxon>Viridiplantae</taxon>
        <taxon>Chlorophyta</taxon>
        <taxon>core chlorophytes</taxon>
        <taxon>Chlorophyceae</taxon>
        <taxon>CS clade</taxon>
        <taxon>Chlamydomonadales</taxon>
        <taxon>Chlamydomonadaceae</taxon>
        <taxon>Chlamydomonas</taxon>
    </lineage>
</organism>
<dbReference type="Pfam" id="PF00271">
    <property type="entry name" value="Helicase_C"/>
    <property type="match status" value="1"/>
</dbReference>
<feature type="region of interest" description="Disordered" evidence="6">
    <location>
        <begin position="277"/>
        <end position="338"/>
    </location>
</feature>
<evidence type="ECO:0000256" key="2">
    <source>
        <dbReference type="ARBA" id="ARBA00022801"/>
    </source>
</evidence>
<dbReference type="PROSITE" id="PS51192">
    <property type="entry name" value="HELICASE_ATP_BIND_1"/>
    <property type="match status" value="1"/>
</dbReference>
<gene>
    <name evidence="10" type="ORF">CEUSTIGMA_g9454.t1</name>
</gene>
<dbReference type="GO" id="GO:0016787">
    <property type="term" value="F:hydrolase activity"/>
    <property type="evidence" value="ECO:0007669"/>
    <property type="project" value="UniProtKB-KW"/>
</dbReference>
<dbReference type="CDD" id="cd00268">
    <property type="entry name" value="DEADc"/>
    <property type="match status" value="1"/>
</dbReference>
<evidence type="ECO:0000256" key="5">
    <source>
        <dbReference type="PROSITE-ProRule" id="PRU00552"/>
    </source>
</evidence>
<dbReference type="AlphaFoldDB" id="A0A250XG66"/>
<dbReference type="SUPFAM" id="SSF52540">
    <property type="entry name" value="P-loop containing nucleoside triphosphate hydrolases"/>
    <property type="match status" value="1"/>
</dbReference>
<sequence length="598" mass="65037">MYNLCHKLHLTQFYQPSLCLLSTVHKKLHTCTFTSLGISKEISDILNGQGICDPSPIQQKAIPIILQGQTCALQSSTGSGKTLAYLLPLAAQALGKRHMARSSSSSSKPQLGVQVIVVTPARELCMQILRVARDCVLPEGHKDLAQQAIGGANPKRQHEAIRRYKPLVVVGTPGRLLDLIRSESLQVDRCPALVLDEVDELANPEFKATTHEICRLVGSKLSSCRQTVLVSASLSPALLHRISPWCPAGGSPPLLISAQPAALISPSVPSFVESPPAWEHLQAQESPQPAAEAGPGSSRMHAIQRSETSTLISHGGESTSDISFEGESRPSGQQHQTEISPIGKVRLTLPLNQNHLYLIAPSSGSIAKLHSCICTMGFNKVLVFVNSQREVLYVRQRLLEMRMEATMLHGGMTKLERSNVMSAFCRGGIFRAMVVTDMASRGLDIPDLDAVINLGLPEEPLRYAHRCGRINRLGGRTGGIVVSILKKDEVSAVERFSKKLGIEIKLVIVAYGQALFSSSQARYQGQGQHLLEDNTLEHLRSSPPTKPCKDGSTLKKKNEDSSENDALNDEDYTFREGIKIPKGPVRMHQVSGIPFLGA</sequence>
<evidence type="ECO:0000256" key="3">
    <source>
        <dbReference type="ARBA" id="ARBA00022806"/>
    </source>
</evidence>
<proteinExistence type="predicted"/>
<dbReference type="GO" id="GO:0005524">
    <property type="term" value="F:ATP binding"/>
    <property type="evidence" value="ECO:0007669"/>
    <property type="project" value="UniProtKB-KW"/>
</dbReference>
<protein>
    <recommendedName>
        <fullName evidence="12">RNA helicase</fullName>
    </recommendedName>
</protein>
<evidence type="ECO:0000313" key="10">
    <source>
        <dbReference type="EMBL" id="GAX82026.1"/>
    </source>
</evidence>
<dbReference type="SMART" id="SM00487">
    <property type="entry name" value="DEXDc"/>
    <property type="match status" value="1"/>
</dbReference>
<dbReference type="PROSITE" id="PS51194">
    <property type="entry name" value="HELICASE_CTER"/>
    <property type="match status" value="1"/>
</dbReference>
<dbReference type="InterPro" id="IPR014014">
    <property type="entry name" value="RNA_helicase_DEAD_Q_motif"/>
</dbReference>
<evidence type="ECO:0000256" key="6">
    <source>
        <dbReference type="SAM" id="MobiDB-lite"/>
    </source>
</evidence>
<dbReference type="Pfam" id="PF00270">
    <property type="entry name" value="DEAD"/>
    <property type="match status" value="1"/>
</dbReference>
<feature type="region of interest" description="Disordered" evidence="6">
    <location>
        <begin position="538"/>
        <end position="569"/>
    </location>
</feature>
<comment type="caution">
    <text evidence="10">The sequence shown here is derived from an EMBL/GenBank/DDBJ whole genome shotgun (WGS) entry which is preliminary data.</text>
</comment>
<keyword evidence="1" id="KW-0547">Nucleotide-binding</keyword>
<dbReference type="SMART" id="SM00490">
    <property type="entry name" value="HELICc"/>
    <property type="match status" value="1"/>
</dbReference>
<keyword evidence="2" id="KW-0378">Hydrolase</keyword>